<name>A0A8J5XEE3_DIALT</name>
<organism evidence="2 3">
    <name type="scientific">Diacronema lutheri</name>
    <name type="common">Unicellular marine alga</name>
    <name type="synonym">Monochrysis lutheri</name>
    <dbReference type="NCBI Taxonomy" id="2081491"/>
    <lineage>
        <taxon>Eukaryota</taxon>
        <taxon>Haptista</taxon>
        <taxon>Haptophyta</taxon>
        <taxon>Pavlovophyceae</taxon>
        <taxon>Pavlovales</taxon>
        <taxon>Pavlovaceae</taxon>
        <taxon>Diacronema</taxon>
    </lineage>
</organism>
<evidence type="ECO:0000313" key="3">
    <source>
        <dbReference type="Proteomes" id="UP000751190"/>
    </source>
</evidence>
<dbReference type="Proteomes" id="UP000751190">
    <property type="component" value="Unassembled WGS sequence"/>
</dbReference>
<protein>
    <submittedName>
        <fullName evidence="2">Uncharacterized protein</fullName>
    </submittedName>
</protein>
<comment type="caution">
    <text evidence="2">The sequence shown here is derived from an EMBL/GenBank/DDBJ whole genome shotgun (WGS) entry which is preliminary data.</text>
</comment>
<evidence type="ECO:0000256" key="1">
    <source>
        <dbReference type="SAM" id="MobiDB-lite"/>
    </source>
</evidence>
<dbReference type="OrthoDB" id="10669787at2759"/>
<accession>A0A8J5XEE3</accession>
<dbReference type="EMBL" id="JAGTXO010000021">
    <property type="protein sequence ID" value="KAG8462237.1"/>
    <property type="molecule type" value="Genomic_DNA"/>
</dbReference>
<dbReference type="InterPro" id="IPR018247">
    <property type="entry name" value="EF_Hand_1_Ca_BS"/>
</dbReference>
<dbReference type="Gene3D" id="1.10.238.10">
    <property type="entry name" value="EF-hand"/>
    <property type="match status" value="1"/>
</dbReference>
<dbReference type="AlphaFoldDB" id="A0A8J5XEE3"/>
<keyword evidence="3" id="KW-1185">Reference proteome</keyword>
<dbReference type="PROSITE" id="PS00018">
    <property type="entry name" value="EF_HAND_1"/>
    <property type="match status" value="1"/>
</dbReference>
<evidence type="ECO:0000313" key="2">
    <source>
        <dbReference type="EMBL" id="KAG8462237.1"/>
    </source>
</evidence>
<sequence>MHSDAVAWPLPALHAAVVTLRDAEPAARALHSHGFRLRHLGDDVFLAWGRAPLDADALSLARAPPCTPIAAPSAALLELLARDCVDECLARLGLFRLGEDLYLLHEQLCVAQQPRCDDGARQGADHRAERRLKPTCAVRAEIAITAGADGVSAAALTQLATVTFTPCTVRFRQQLASSPLVMRTLLPHMRRTLDAEGLVDLRGYCDDYEAAGERAVALLAPSLARVTVLCLATDRARLDAHVASRLPLARGGGCGGEDGGALYALRPDFDLRVPADSGPKGERRRAPPAWRAPLGELPLWALVQANDSVRRTAFADDEFGLALLGGADDAHALAPPLSVDPVALAAALLDGPRPASGVAPPRSASIQCVLVVNAVHLLDAVGPVASALDAEGADGGEAAPNRAPRVGVREACVALHVALGGADVSRAAATQQPDGIAQLLRPFATRPVMSHPPPARAACRHSGPAEAEGSTAMEGHPAGARASQPPCEVDDQDWAIAEGAARALADEPDEPRQPRAPTRFRTAAQLLGANAGARHADLAARDVLQPDGSLADAGLRAIDAAWSVCDRDGDGLLGRADLDFFQALTGGEPLDDDDFAYFCASFESMDGRAGESTRRGLTRAGFRAYFSHAFAEDPNAALADLKALVVHRDAQ</sequence>
<feature type="region of interest" description="Disordered" evidence="1">
    <location>
        <begin position="450"/>
        <end position="487"/>
    </location>
</feature>
<gene>
    <name evidence="2" type="ORF">KFE25_012057</name>
</gene>
<reference evidence="2" key="1">
    <citation type="submission" date="2021-05" db="EMBL/GenBank/DDBJ databases">
        <title>The genome of the haptophyte Pavlova lutheri (Diacronema luteri, Pavlovales) - a model for lipid biosynthesis in eukaryotic algae.</title>
        <authorList>
            <person name="Hulatt C.J."/>
            <person name="Posewitz M.C."/>
        </authorList>
    </citation>
    <scope>NUCLEOTIDE SEQUENCE</scope>
    <source>
        <strain evidence="2">NIVA-4/92</strain>
    </source>
</reference>
<proteinExistence type="predicted"/>